<comment type="catalytic activity">
    <reaction evidence="4 5 6">
        <text>an acyl phosphate + H2O = a carboxylate + phosphate + H(+)</text>
        <dbReference type="Rhea" id="RHEA:14965"/>
        <dbReference type="ChEBI" id="CHEBI:15377"/>
        <dbReference type="ChEBI" id="CHEBI:15378"/>
        <dbReference type="ChEBI" id="CHEBI:29067"/>
        <dbReference type="ChEBI" id="CHEBI:43474"/>
        <dbReference type="ChEBI" id="CHEBI:59918"/>
        <dbReference type="EC" id="3.6.1.7"/>
    </reaction>
</comment>
<evidence type="ECO:0000256" key="3">
    <source>
        <dbReference type="ARBA" id="ARBA00022801"/>
    </source>
</evidence>
<feature type="active site" evidence="5">
    <location>
        <position position="23"/>
    </location>
</feature>
<evidence type="ECO:0000256" key="6">
    <source>
        <dbReference type="RuleBase" id="RU000553"/>
    </source>
</evidence>
<organism evidence="9 10">
    <name type="scientific">Hermetia illucens</name>
    <name type="common">Black soldier fly</name>
    <dbReference type="NCBI Taxonomy" id="343691"/>
    <lineage>
        <taxon>Eukaryota</taxon>
        <taxon>Metazoa</taxon>
        <taxon>Ecdysozoa</taxon>
        <taxon>Arthropoda</taxon>
        <taxon>Hexapoda</taxon>
        <taxon>Insecta</taxon>
        <taxon>Pterygota</taxon>
        <taxon>Neoptera</taxon>
        <taxon>Endopterygota</taxon>
        <taxon>Diptera</taxon>
        <taxon>Brachycera</taxon>
        <taxon>Stratiomyomorpha</taxon>
        <taxon>Stratiomyidae</taxon>
        <taxon>Hermetiinae</taxon>
        <taxon>Hermetia</taxon>
    </lineage>
</organism>
<dbReference type="EC" id="3.6.1.7" evidence="2 5"/>
<evidence type="ECO:0000256" key="4">
    <source>
        <dbReference type="ARBA" id="ARBA00047645"/>
    </source>
</evidence>
<accession>A0A7R8V3M0</accession>
<reference evidence="9 10" key="1">
    <citation type="submission" date="2020-11" db="EMBL/GenBank/DDBJ databases">
        <authorList>
            <person name="Wallbank WR R."/>
            <person name="Pardo Diaz C."/>
            <person name="Kozak K."/>
            <person name="Martin S."/>
            <person name="Jiggins C."/>
            <person name="Moest M."/>
            <person name="Warren A I."/>
            <person name="Generalovic N T."/>
            <person name="Byers J.R.P. K."/>
            <person name="Montejo-Kovacevich G."/>
            <person name="Yen C E."/>
        </authorList>
    </citation>
    <scope>NUCLEOTIDE SEQUENCE [LARGE SCALE GENOMIC DNA]</scope>
</reference>
<evidence type="ECO:0000313" key="10">
    <source>
        <dbReference type="Proteomes" id="UP000594454"/>
    </source>
</evidence>
<gene>
    <name evidence="9" type="ORF">HERILL_LOCUS14442</name>
</gene>
<evidence type="ECO:0000256" key="5">
    <source>
        <dbReference type="PROSITE-ProRule" id="PRU00520"/>
    </source>
</evidence>
<dbReference type="Gene3D" id="3.30.70.100">
    <property type="match status" value="1"/>
</dbReference>
<keyword evidence="10" id="KW-1185">Reference proteome</keyword>
<dbReference type="PROSITE" id="PS51160">
    <property type="entry name" value="ACYLPHOSPHATASE_3"/>
    <property type="match status" value="1"/>
</dbReference>
<dbReference type="PRINTS" id="PR00112">
    <property type="entry name" value="ACYLPHPHTASE"/>
</dbReference>
<evidence type="ECO:0000259" key="8">
    <source>
        <dbReference type="PROSITE" id="PS51160"/>
    </source>
</evidence>
<keyword evidence="3 5" id="KW-0378">Hydrolase</keyword>
<dbReference type="InterPro" id="IPR020456">
    <property type="entry name" value="Acylphosphatase"/>
</dbReference>
<dbReference type="EMBL" id="LR899014">
    <property type="protein sequence ID" value="CAD7092053.1"/>
    <property type="molecule type" value="Genomic_DNA"/>
</dbReference>
<dbReference type="OrthoDB" id="7961613at2759"/>
<feature type="domain" description="Acylphosphatase-like" evidence="8">
    <location>
        <begin position="8"/>
        <end position="98"/>
    </location>
</feature>
<dbReference type="SUPFAM" id="SSF54975">
    <property type="entry name" value="Acylphosphatase/BLUF domain-like"/>
    <property type="match status" value="1"/>
</dbReference>
<dbReference type="Pfam" id="PF00708">
    <property type="entry name" value="Acylphosphatase"/>
    <property type="match status" value="1"/>
</dbReference>
<protein>
    <recommendedName>
        <fullName evidence="2 5">Acylphosphatase</fullName>
        <ecNumber evidence="2 5">3.6.1.7</ecNumber>
    </recommendedName>
</protein>
<comment type="similarity">
    <text evidence="1 7">Belongs to the acylphosphatase family.</text>
</comment>
<dbReference type="InterPro" id="IPR036046">
    <property type="entry name" value="Acylphosphatase-like_dom_sf"/>
</dbReference>
<evidence type="ECO:0000256" key="7">
    <source>
        <dbReference type="RuleBase" id="RU004168"/>
    </source>
</evidence>
<dbReference type="PANTHER" id="PTHR10029:SF3">
    <property type="entry name" value="ACYLPHOSPHATASE-RELATED"/>
    <property type="match status" value="1"/>
</dbReference>
<proteinExistence type="inferred from homology"/>
<dbReference type="InterPro" id="IPR017968">
    <property type="entry name" value="Acylphosphatase_CS"/>
</dbReference>
<dbReference type="InterPro" id="IPR001792">
    <property type="entry name" value="Acylphosphatase-like_dom"/>
</dbReference>
<dbReference type="InParanoid" id="A0A7R8V3M0"/>
<dbReference type="GO" id="GO:0003998">
    <property type="term" value="F:acylphosphatase activity"/>
    <property type="evidence" value="ECO:0007669"/>
    <property type="project" value="UniProtKB-EC"/>
</dbReference>
<dbReference type="PANTHER" id="PTHR10029">
    <property type="entry name" value="ACYLPHOSPHATASE"/>
    <property type="match status" value="1"/>
</dbReference>
<feature type="active site" evidence="5">
    <location>
        <position position="41"/>
    </location>
</feature>
<dbReference type="FunFam" id="3.30.70.100:FF:000011">
    <property type="entry name" value="Acylphosphatase"/>
    <property type="match status" value="1"/>
</dbReference>
<name>A0A7R8V3M0_HERIL</name>
<evidence type="ECO:0000256" key="2">
    <source>
        <dbReference type="ARBA" id="ARBA00012150"/>
    </source>
</evidence>
<dbReference type="AlphaFoldDB" id="A0A7R8V3M0"/>
<dbReference type="FunCoup" id="A0A7R8V3M0">
    <property type="interactions" value="39"/>
</dbReference>
<evidence type="ECO:0000313" key="9">
    <source>
        <dbReference type="EMBL" id="CAD7092053.1"/>
    </source>
</evidence>
<sequence length="98" mass="10914">MSTEGLVTCDYEVFGRVQGVFFRKYTANQAKSLGLNGWVMNTDAGTVKGQLEGPEDKVNEMKKWLEFTGSPSSRIDRAVFTPTTPVNKAKFTSFAIKR</sequence>
<evidence type="ECO:0000256" key="1">
    <source>
        <dbReference type="ARBA" id="ARBA00005614"/>
    </source>
</evidence>
<dbReference type="PROSITE" id="PS00151">
    <property type="entry name" value="ACYLPHOSPHATASE_2"/>
    <property type="match status" value="1"/>
</dbReference>
<dbReference type="PROSITE" id="PS00150">
    <property type="entry name" value="ACYLPHOSPHATASE_1"/>
    <property type="match status" value="1"/>
</dbReference>
<dbReference type="Proteomes" id="UP000594454">
    <property type="component" value="Chromosome 6"/>
</dbReference>